<sequence length="208" mass="23621">MEEMKRMRKDIARFDEMMQSKDNKIKRRELSIDKTRESELRFKSDLHEMAGVIKSQAMVIEKLQAVNEKQVETIRGIQFQLTNVIQLSCSYANMTRSSCQSSITSRTPNTAPNPSVIESCRLDSRHGVLSDQNEYRNAGLSDSRQPAYGSRNVGLMQSPLAQILSTTAPTVNCEADKGETYEKKIVESENETNRNRLSDKRNSPPQKS</sequence>
<name>A0AAE0T597_9BIVA</name>
<reference evidence="2" key="2">
    <citation type="journal article" date="2021" name="Genome Biol. Evol.">
        <title>Developing a high-quality reference genome for a parasitic bivalve with doubly uniparental inheritance (Bivalvia: Unionida).</title>
        <authorList>
            <person name="Smith C.H."/>
        </authorList>
    </citation>
    <scope>NUCLEOTIDE SEQUENCE</scope>
    <source>
        <strain evidence="2">CHS0354</strain>
        <tissue evidence="2">Mantle</tissue>
    </source>
</reference>
<organism evidence="2 3">
    <name type="scientific">Potamilus streckersoni</name>
    <dbReference type="NCBI Taxonomy" id="2493646"/>
    <lineage>
        <taxon>Eukaryota</taxon>
        <taxon>Metazoa</taxon>
        <taxon>Spiralia</taxon>
        <taxon>Lophotrochozoa</taxon>
        <taxon>Mollusca</taxon>
        <taxon>Bivalvia</taxon>
        <taxon>Autobranchia</taxon>
        <taxon>Heteroconchia</taxon>
        <taxon>Palaeoheterodonta</taxon>
        <taxon>Unionida</taxon>
        <taxon>Unionoidea</taxon>
        <taxon>Unionidae</taxon>
        <taxon>Ambleminae</taxon>
        <taxon>Lampsilini</taxon>
        <taxon>Potamilus</taxon>
    </lineage>
</organism>
<proteinExistence type="predicted"/>
<dbReference type="AlphaFoldDB" id="A0AAE0T597"/>
<dbReference type="Proteomes" id="UP001195483">
    <property type="component" value="Unassembled WGS sequence"/>
</dbReference>
<evidence type="ECO:0000313" key="2">
    <source>
        <dbReference type="EMBL" id="KAK3603619.1"/>
    </source>
</evidence>
<evidence type="ECO:0000256" key="1">
    <source>
        <dbReference type="SAM" id="MobiDB-lite"/>
    </source>
</evidence>
<gene>
    <name evidence="2" type="ORF">CHS0354_017337</name>
</gene>
<feature type="compositionally biased region" description="Basic and acidic residues" evidence="1">
    <location>
        <begin position="174"/>
        <end position="202"/>
    </location>
</feature>
<evidence type="ECO:0000313" key="3">
    <source>
        <dbReference type="Proteomes" id="UP001195483"/>
    </source>
</evidence>
<reference evidence="2" key="1">
    <citation type="journal article" date="2021" name="Genome Biol. Evol.">
        <title>A High-Quality Reference Genome for a Parasitic Bivalve with Doubly Uniparental Inheritance (Bivalvia: Unionida).</title>
        <authorList>
            <person name="Smith C.H."/>
        </authorList>
    </citation>
    <scope>NUCLEOTIDE SEQUENCE</scope>
    <source>
        <strain evidence="2">CHS0354</strain>
    </source>
</reference>
<keyword evidence="3" id="KW-1185">Reference proteome</keyword>
<dbReference type="EMBL" id="JAEAOA010001069">
    <property type="protein sequence ID" value="KAK3603619.1"/>
    <property type="molecule type" value="Genomic_DNA"/>
</dbReference>
<reference evidence="2" key="3">
    <citation type="submission" date="2023-05" db="EMBL/GenBank/DDBJ databases">
        <authorList>
            <person name="Smith C.H."/>
        </authorList>
    </citation>
    <scope>NUCLEOTIDE SEQUENCE</scope>
    <source>
        <strain evidence="2">CHS0354</strain>
        <tissue evidence="2">Mantle</tissue>
    </source>
</reference>
<feature type="region of interest" description="Disordered" evidence="1">
    <location>
        <begin position="131"/>
        <end position="151"/>
    </location>
</feature>
<feature type="region of interest" description="Disordered" evidence="1">
    <location>
        <begin position="174"/>
        <end position="208"/>
    </location>
</feature>
<protein>
    <submittedName>
        <fullName evidence="2">Uncharacterized protein</fullName>
    </submittedName>
</protein>
<accession>A0AAE0T597</accession>
<comment type="caution">
    <text evidence="2">The sequence shown here is derived from an EMBL/GenBank/DDBJ whole genome shotgun (WGS) entry which is preliminary data.</text>
</comment>